<feature type="transmembrane region" description="Helical" evidence="6">
    <location>
        <begin position="95"/>
        <end position="114"/>
    </location>
</feature>
<evidence type="ECO:0008006" key="9">
    <source>
        <dbReference type="Google" id="ProtNLM"/>
    </source>
</evidence>
<evidence type="ECO:0000256" key="5">
    <source>
        <dbReference type="ARBA" id="ARBA00023136"/>
    </source>
</evidence>
<reference evidence="8" key="1">
    <citation type="submission" date="2016-02" db="EMBL/GenBank/DDBJ databases">
        <title>Paenibacillus sp. LPB0068, isolated from Crassostrea gigas.</title>
        <authorList>
            <person name="Shin S.-K."/>
            <person name="Yi H."/>
        </authorList>
    </citation>
    <scope>NUCLEOTIDE SEQUENCE [LARGE SCALE GENOMIC DNA]</scope>
    <source>
        <strain evidence="8">KCTC 23969</strain>
    </source>
</reference>
<dbReference type="RefSeq" id="WP_068359451.1">
    <property type="nucleotide sequence ID" value="NZ_CP019337.1"/>
</dbReference>
<evidence type="ECO:0000313" key="7">
    <source>
        <dbReference type="EMBL" id="OBY66370.1"/>
    </source>
</evidence>
<feature type="transmembrane region" description="Helical" evidence="6">
    <location>
        <begin position="450"/>
        <end position="468"/>
    </location>
</feature>
<dbReference type="Pfam" id="PF01943">
    <property type="entry name" value="Polysacc_synt"/>
    <property type="match status" value="1"/>
</dbReference>
<keyword evidence="5 6" id="KW-0472">Membrane</keyword>
<evidence type="ECO:0000313" key="8">
    <source>
        <dbReference type="Proteomes" id="UP000092612"/>
    </source>
</evidence>
<feature type="transmembrane region" description="Helical" evidence="6">
    <location>
        <begin position="426"/>
        <end position="444"/>
    </location>
</feature>
<feature type="transmembrane region" description="Helical" evidence="6">
    <location>
        <begin position="368"/>
        <end position="388"/>
    </location>
</feature>
<comment type="subcellular location">
    <subcellularLocation>
        <location evidence="1">Cell membrane</location>
        <topology evidence="1">Multi-pass membrane protein</topology>
    </subcellularLocation>
</comment>
<feature type="transmembrane region" description="Helical" evidence="6">
    <location>
        <begin position="267"/>
        <end position="289"/>
    </location>
</feature>
<dbReference type="InterPro" id="IPR002797">
    <property type="entry name" value="Polysacc_synth"/>
</dbReference>
<feature type="transmembrane region" description="Helical" evidence="6">
    <location>
        <begin position="227"/>
        <end position="247"/>
    </location>
</feature>
<feature type="transmembrane region" description="Helical" evidence="6">
    <location>
        <begin position="175"/>
        <end position="194"/>
    </location>
</feature>
<keyword evidence="3 6" id="KW-0812">Transmembrane</keyword>
<dbReference type="STRING" id="996801.BW723_09710"/>
<feature type="transmembrane region" description="Helical" evidence="6">
    <location>
        <begin position="53"/>
        <end position="75"/>
    </location>
</feature>
<dbReference type="EMBL" id="LSFL01000015">
    <property type="protein sequence ID" value="OBY66370.1"/>
    <property type="molecule type" value="Genomic_DNA"/>
</dbReference>
<organism evidence="7 8">
    <name type="scientific">Polaribacter reichenbachii</name>
    <dbReference type="NCBI Taxonomy" id="996801"/>
    <lineage>
        <taxon>Bacteria</taxon>
        <taxon>Pseudomonadati</taxon>
        <taxon>Bacteroidota</taxon>
        <taxon>Flavobacteriia</taxon>
        <taxon>Flavobacteriales</taxon>
        <taxon>Flavobacteriaceae</taxon>
    </lineage>
</organism>
<keyword evidence="2" id="KW-1003">Cell membrane</keyword>
<sequence length="479" mass="54622">MIKSKLGGFLKNKQGFLRNFSILTFASLFAVAVNLLVNIYLTRAVSTEIYGAYGVVLSVVNILLVMSSLGLRHIVIINIARNQTDSKFHFENAMILRVLGYFIIAILYFGYSLIINNYSLYFNLLILVYLLLLSIWDGIQNLAFGMERMEFTGYLNAGGYFLILMLLIIVPSKDITVETILIILILVQVIKNAFYYKICTKINLLTYVNNKTLIDKEYLIQLFRKSFPYYIMAFLTLFTSQVPILFLEKNSNLSEVAYLNAANKLMIPISLILSTALTALFPNLAKSYLKDKIKFMKNISNALIFILIFGSIGCLLINLFREEIVEIVFGDNYTNTGVILMTQAWFVLFNTIFGLIGLVLGATDNQKLLAKLSICYALVNTPILWYGSYFGAKYVSYAYLIGGIINMAYHYYFFLKVLPKKIDSKITLYFFATLFGGIFLSIIMPVNLNLVFRVLMALFLILILGVFIKKKFIKNRTYE</sequence>
<dbReference type="Proteomes" id="UP000092612">
    <property type="component" value="Unassembled WGS sequence"/>
</dbReference>
<dbReference type="PANTHER" id="PTHR30250">
    <property type="entry name" value="PST FAMILY PREDICTED COLANIC ACID TRANSPORTER"/>
    <property type="match status" value="1"/>
</dbReference>
<protein>
    <recommendedName>
        <fullName evidence="9">Polysaccharide biosynthesis protein C-terminal domain-containing protein</fullName>
    </recommendedName>
</protein>
<accession>A0A1B8U3B5</accession>
<dbReference type="InterPro" id="IPR050833">
    <property type="entry name" value="Poly_Biosynth_Transport"/>
</dbReference>
<dbReference type="KEGG" id="prn:BW723_09710"/>
<proteinExistence type="predicted"/>
<feature type="transmembrane region" description="Helical" evidence="6">
    <location>
        <begin position="151"/>
        <end position="169"/>
    </location>
</feature>
<evidence type="ECO:0000256" key="4">
    <source>
        <dbReference type="ARBA" id="ARBA00022989"/>
    </source>
</evidence>
<keyword evidence="8" id="KW-1185">Reference proteome</keyword>
<feature type="transmembrane region" description="Helical" evidence="6">
    <location>
        <begin position="120"/>
        <end position="139"/>
    </location>
</feature>
<feature type="transmembrane region" description="Helical" evidence="6">
    <location>
        <begin position="340"/>
        <end position="361"/>
    </location>
</feature>
<evidence type="ECO:0000256" key="2">
    <source>
        <dbReference type="ARBA" id="ARBA00022475"/>
    </source>
</evidence>
<dbReference type="OrthoDB" id="9770347at2"/>
<gene>
    <name evidence="7" type="ORF">LPB301_06675</name>
</gene>
<name>A0A1B8U3B5_9FLAO</name>
<evidence type="ECO:0000256" key="3">
    <source>
        <dbReference type="ARBA" id="ARBA00022692"/>
    </source>
</evidence>
<evidence type="ECO:0000256" key="1">
    <source>
        <dbReference type="ARBA" id="ARBA00004651"/>
    </source>
</evidence>
<feature type="transmembrane region" description="Helical" evidence="6">
    <location>
        <begin position="394"/>
        <end position="414"/>
    </location>
</feature>
<feature type="transmembrane region" description="Helical" evidence="6">
    <location>
        <begin position="301"/>
        <end position="320"/>
    </location>
</feature>
<dbReference type="PANTHER" id="PTHR30250:SF11">
    <property type="entry name" value="O-ANTIGEN TRANSPORTER-RELATED"/>
    <property type="match status" value="1"/>
</dbReference>
<feature type="transmembrane region" description="Helical" evidence="6">
    <location>
        <begin position="20"/>
        <end position="41"/>
    </location>
</feature>
<evidence type="ECO:0000256" key="6">
    <source>
        <dbReference type="SAM" id="Phobius"/>
    </source>
</evidence>
<dbReference type="AlphaFoldDB" id="A0A1B8U3B5"/>
<keyword evidence="4 6" id="KW-1133">Transmembrane helix</keyword>
<comment type="caution">
    <text evidence="7">The sequence shown here is derived from an EMBL/GenBank/DDBJ whole genome shotgun (WGS) entry which is preliminary data.</text>
</comment>
<dbReference type="GO" id="GO:0005886">
    <property type="term" value="C:plasma membrane"/>
    <property type="evidence" value="ECO:0007669"/>
    <property type="project" value="UniProtKB-SubCell"/>
</dbReference>